<dbReference type="Proteomes" id="UP000075902">
    <property type="component" value="Unassembled WGS sequence"/>
</dbReference>
<keyword evidence="2" id="KW-1185">Reference proteome</keyword>
<organism evidence="1 2">
    <name type="scientific">Anopheles melas</name>
    <dbReference type="NCBI Taxonomy" id="34690"/>
    <lineage>
        <taxon>Eukaryota</taxon>
        <taxon>Metazoa</taxon>
        <taxon>Ecdysozoa</taxon>
        <taxon>Arthropoda</taxon>
        <taxon>Hexapoda</taxon>
        <taxon>Insecta</taxon>
        <taxon>Pterygota</taxon>
        <taxon>Neoptera</taxon>
        <taxon>Endopterygota</taxon>
        <taxon>Diptera</taxon>
        <taxon>Nematocera</taxon>
        <taxon>Culicoidea</taxon>
        <taxon>Culicidae</taxon>
        <taxon>Anophelinae</taxon>
        <taxon>Anopheles</taxon>
    </lineage>
</organism>
<reference evidence="2" key="1">
    <citation type="submission" date="2014-01" db="EMBL/GenBank/DDBJ databases">
        <title>The Genome Sequence of Anopheles melas CM1001059_A (V2).</title>
        <authorList>
            <consortium name="The Broad Institute Genomics Platform"/>
            <person name="Neafsey D.E."/>
            <person name="Besansky N."/>
            <person name="Howell P."/>
            <person name="Walton C."/>
            <person name="Young S.K."/>
            <person name="Zeng Q."/>
            <person name="Gargeya S."/>
            <person name="Fitzgerald M."/>
            <person name="Haas B."/>
            <person name="Abouelleil A."/>
            <person name="Allen A.W."/>
            <person name="Alvarado L."/>
            <person name="Arachchi H.M."/>
            <person name="Berlin A.M."/>
            <person name="Chapman S.B."/>
            <person name="Gainer-Dewar J."/>
            <person name="Goldberg J."/>
            <person name="Griggs A."/>
            <person name="Gujja S."/>
            <person name="Hansen M."/>
            <person name="Howarth C."/>
            <person name="Imamovic A."/>
            <person name="Ireland A."/>
            <person name="Larimer J."/>
            <person name="McCowan C."/>
            <person name="Murphy C."/>
            <person name="Pearson M."/>
            <person name="Poon T.W."/>
            <person name="Priest M."/>
            <person name="Roberts A."/>
            <person name="Saif S."/>
            <person name="Shea T."/>
            <person name="Sisk P."/>
            <person name="Sykes S."/>
            <person name="Wortman J."/>
            <person name="Nusbaum C."/>
            <person name="Birren B."/>
        </authorList>
    </citation>
    <scope>NUCLEOTIDE SEQUENCE [LARGE SCALE GENOMIC DNA]</scope>
    <source>
        <strain evidence="2">CM1001059</strain>
    </source>
</reference>
<proteinExistence type="predicted"/>
<dbReference type="VEuPathDB" id="VectorBase:AMEC016775"/>
<sequence>MDILSACSVTLCSPRTSGLATEDARPRSGVLGMLGSTRAACSVPEVDLGLAGSRSIVAEGDADRGGVPSASVAPVLGVAVPLSLLRDTGEAARSSLPCRGDLALEGLSFSDARQLAARGLSGLAEAAVFGSTSTSSCWQCPFLTLGGRGCSSCCGGGGGCNTGRAGQ</sequence>
<evidence type="ECO:0000313" key="1">
    <source>
        <dbReference type="EnsemblMetazoa" id="AMEC016775-PA"/>
    </source>
</evidence>
<name>A0A182UAA2_9DIPT</name>
<protein>
    <submittedName>
        <fullName evidence="1">Uncharacterized protein</fullName>
    </submittedName>
</protein>
<accession>A0A182UAA2</accession>
<reference evidence="1" key="2">
    <citation type="submission" date="2020-05" db="UniProtKB">
        <authorList>
            <consortium name="EnsemblMetazoa"/>
        </authorList>
    </citation>
    <scope>IDENTIFICATION</scope>
    <source>
        <strain evidence="1">CM1001059</strain>
    </source>
</reference>
<evidence type="ECO:0000313" key="2">
    <source>
        <dbReference type="Proteomes" id="UP000075902"/>
    </source>
</evidence>
<dbReference type="EnsemblMetazoa" id="AMEC016775-RA">
    <property type="protein sequence ID" value="AMEC016775-PA"/>
    <property type="gene ID" value="AMEC016775"/>
</dbReference>
<dbReference type="AlphaFoldDB" id="A0A182UAA2"/>